<accession>F4RRB3</accession>
<dbReference type="Pfam" id="PF04434">
    <property type="entry name" value="SWIM"/>
    <property type="match status" value="2"/>
</dbReference>
<dbReference type="EMBL" id="GL883115">
    <property type="protein sequence ID" value="EGG05064.1"/>
    <property type="molecule type" value="Genomic_DNA"/>
</dbReference>
<dbReference type="InterPro" id="IPR007527">
    <property type="entry name" value="Znf_SWIM"/>
</dbReference>
<dbReference type="AlphaFoldDB" id="F4RRB3"/>
<name>F4RRB3_MELLP</name>
<dbReference type="eggNOG" id="ENOG502SEV6">
    <property type="taxonomic scope" value="Eukaryota"/>
</dbReference>
<feature type="compositionally biased region" description="Polar residues" evidence="5">
    <location>
        <begin position="232"/>
        <end position="243"/>
    </location>
</feature>
<evidence type="ECO:0000256" key="3">
    <source>
        <dbReference type="ARBA" id="ARBA00022833"/>
    </source>
</evidence>
<dbReference type="GeneID" id="18923304"/>
<feature type="compositionally biased region" description="Low complexity" evidence="5">
    <location>
        <begin position="244"/>
        <end position="259"/>
    </location>
</feature>
<dbReference type="SMART" id="SM00575">
    <property type="entry name" value="ZnF_PMZ"/>
    <property type="match status" value="2"/>
</dbReference>
<sequence>MTVVEDPSSIFKVDWLSGPYGNVNIDRTYAAHIRSKYPHLAHDLPQAWPKGLTPEVQSTTVSNPTPTTSDIESLVEAIPAEEADGIPNTMIEAHLTESSPDGPPDSWFGSTIEASVMCSVNVEEQAVTSCLCPSFKLTNRPCSHMLKVSNRLGIPIVLDTDNTCSPPHSQMPVITCKLLNGRKLVTECTCDVFQHLGQPCLHMKKMCQILDLEMYVLEPDHKDVSDGGSVVHSDQQINQPHAESSSSLPETSNSGRSQCLSETLTETLTHTDFTLPLVKSTRATVNRIQRCLSGKAITRLANQVSPVTMKDIEEASKRLERSITDALDSGRPKKQCRF</sequence>
<proteinExistence type="predicted"/>
<feature type="region of interest" description="Disordered" evidence="5">
    <location>
        <begin position="223"/>
        <end position="259"/>
    </location>
</feature>
<gene>
    <name evidence="7" type="ORF">MELLADRAFT_107897</name>
</gene>
<dbReference type="Proteomes" id="UP000001072">
    <property type="component" value="Unassembled WGS sequence"/>
</dbReference>
<dbReference type="PROSITE" id="PS50966">
    <property type="entry name" value="ZF_SWIM"/>
    <property type="match status" value="2"/>
</dbReference>
<evidence type="ECO:0000259" key="6">
    <source>
        <dbReference type="PROSITE" id="PS50966"/>
    </source>
</evidence>
<dbReference type="OrthoDB" id="10580602at2759"/>
<dbReference type="InterPro" id="IPR006564">
    <property type="entry name" value="Znf_PMZ"/>
</dbReference>
<keyword evidence="8" id="KW-1185">Reference proteome</keyword>
<keyword evidence="3" id="KW-0862">Zinc</keyword>
<evidence type="ECO:0000256" key="4">
    <source>
        <dbReference type="PROSITE-ProRule" id="PRU00325"/>
    </source>
</evidence>
<reference evidence="8" key="1">
    <citation type="journal article" date="2011" name="Proc. Natl. Acad. Sci. U.S.A.">
        <title>Obligate biotrophy features unraveled by the genomic analysis of rust fungi.</title>
        <authorList>
            <person name="Duplessis S."/>
            <person name="Cuomo C.A."/>
            <person name="Lin Y.-C."/>
            <person name="Aerts A."/>
            <person name="Tisserant E."/>
            <person name="Veneault-Fourrey C."/>
            <person name="Joly D.L."/>
            <person name="Hacquard S."/>
            <person name="Amselem J."/>
            <person name="Cantarel B.L."/>
            <person name="Chiu R."/>
            <person name="Coutinho P.M."/>
            <person name="Feau N."/>
            <person name="Field M."/>
            <person name="Frey P."/>
            <person name="Gelhaye E."/>
            <person name="Goldberg J."/>
            <person name="Grabherr M.G."/>
            <person name="Kodira C.D."/>
            <person name="Kohler A."/>
            <person name="Kuees U."/>
            <person name="Lindquist E.A."/>
            <person name="Lucas S.M."/>
            <person name="Mago R."/>
            <person name="Mauceli E."/>
            <person name="Morin E."/>
            <person name="Murat C."/>
            <person name="Pangilinan J.L."/>
            <person name="Park R."/>
            <person name="Pearson M."/>
            <person name="Quesneville H."/>
            <person name="Rouhier N."/>
            <person name="Sakthikumar S."/>
            <person name="Salamov A.A."/>
            <person name="Schmutz J."/>
            <person name="Selles B."/>
            <person name="Shapiro H."/>
            <person name="Tanguay P."/>
            <person name="Tuskan G.A."/>
            <person name="Henrissat B."/>
            <person name="Van de Peer Y."/>
            <person name="Rouze P."/>
            <person name="Ellis J.G."/>
            <person name="Dodds P.N."/>
            <person name="Schein J.E."/>
            <person name="Zhong S."/>
            <person name="Hamelin R.C."/>
            <person name="Grigoriev I.V."/>
            <person name="Szabo L.J."/>
            <person name="Martin F."/>
        </authorList>
    </citation>
    <scope>NUCLEOTIDE SEQUENCE [LARGE SCALE GENOMIC DNA]</scope>
    <source>
        <strain evidence="8">98AG31 / pathotype 3-4-7</strain>
    </source>
</reference>
<keyword evidence="2 4" id="KW-0863">Zinc-finger</keyword>
<keyword evidence="1" id="KW-0479">Metal-binding</keyword>
<evidence type="ECO:0000256" key="1">
    <source>
        <dbReference type="ARBA" id="ARBA00022723"/>
    </source>
</evidence>
<dbReference type="HOGENOM" id="CLU_051712_0_0_1"/>
<organism evidence="8">
    <name type="scientific">Melampsora larici-populina (strain 98AG31 / pathotype 3-4-7)</name>
    <name type="common">Poplar leaf rust fungus</name>
    <dbReference type="NCBI Taxonomy" id="747676"/>
    <lineage>
        <taxon>Eukaryota</taxon>
        <taxon>Fungi</taxon>
        <taxon>Dikarya</taxon>
        <taxon>Basidiomycota</taxon>
        <taxon>Pucciniomycotina</taxon>
        <taxon>Pucciniomycetes</taxon>
        <taxon>Pucciniales</taxon>
        <taxon>Melampsoraceae</taxon>
        <taxon>Melampsora</taxon>
    </lineage>
</organism>
<dbReference type="RefSeq" id="XP_007411817.1">
    <property type="nucleotide sequence ID" value="XM_007411755.1"/>
</dbReference>
<dbReference type="KEGG" id="mlr:MELLADRAFT_107897"/>
<evidence type="ECO:0000256" key="2">
    <source>
        <dbReference type="ARBA" id="ARBA00022771"/>
    </source>
</evidence>
<feature type="domain" description="SWIM-type" evidence="6">
    <location>
        <begin position="116"/>
        <end position="153"/>
    </location>
</feature>
<evidence type="ECO:0000313" key="8">
    <source>
        <dbReference type="Proteomes" id="UP000001072"/>
    </source>
</evidence>
<dbReference type="VEuPathDB" id="FungiDB:MELLADRAFT_107897"/>
<dbReference type="GO" id="GO:0008270">
    <property type="term" value="F:zinc ion binding"/>
    <property type="evidence" value="ECO:0007669"/>
    <property type="project" value="UniProtKB-KW"/>
</dbReference>
<feature type="domain" description="SWIM-type" evidence="6">
    <location>
        <begin position="174"/>
        <end position="211"/>
    </location>
</feature>
<dbReference type="InParanoid" id="F4RRB3"/>
<protein>
    <recommendedName>
        <fullName evidence="6">SWIM-type domain-containing protein</fullName>
    </recommendedName>
</protein>
<evidence type="ECO:0000256" key="5">
    <source>
        <dbReference type="SAM" id="MobiDB-lite"/>
    </source>
</evidence>
<evidence type="ECO:0000313" key="7">
    <source>
        <dbReference type="EMBL" id="EGG05064.1"/>
    </source>
</evidence>